<keyword evidence="4" id="KW-1185">Reference proteome</keyword>
<feature type="compositionally biased region" description="Low complexity" evidence="1">
    <location>
        <begin position="635"/>
        <end position="653"/>
    </location>
</feature>
<evidence type="ECO:0000259" key="2">
    <source>
        <dbReference type="PROSITE" id="PS50003"/>
    </source>
</evidence>
<feature type="compositionally biased region" description="Basic and acidic residues" evidence="1">
    <location>
        <begin position="9"/>
        <end position="19"/>
    </location>
</feature>
<feature type="compositionally biased region" description="Low complexity" evidence="1">
    <location>
        <begin position="817"/>
        <end position="826"/>
    </location>
</feature>
<feature type="region of interest" description="Disordered" evidence="1">
    <location>
        <begin position="711"/>
        <end position="937"/>
    </location>
</feature>
<name>A0AAD2FJM9_9STRA</name>
<feature type="region of interest" description="Disordered" evidence="1">
    <location>
        <begin position="1"/>
        <end position="21"/>
    </location>
</feature>
<dbReference type="InterPro" id="IPR036869">
    <property type="entry name" value="J_dom_sf"/>
</dbReference>
<feature type="compositionally biased region" description="Basic and acidic residues" evidence="1">
    <location>
        <begin position="559"/>
        <end position="569"/>
    </location>
</feature>
<organism evidence="3 4">
    <name type="scientific">Cylindrotheca closterium</name>
    <dbReference type="NCBI Taxonomy" id="2856"/>
    <lineage>
        <taxon>Eukaryota</taxon>
        <taxon>Sar</taxon>
        <taxon>Stramenopiles</taxon>
        <taxon>Ochrophyta</taxon>
        <taxon>Bacillariophyta</taxon>
        <taxon>Bacillariophyceae</taxon>
        <taxon>Bacillariophycidae</taxon>
        <taxon>Bacillariales</taxon>
        <taxon>Bacillariaceae</taxon>
        <taxon>Cylindrotheca</taxon>
    </lineage>
</organism>
<feature type="compositionally biased region" description="Polar residues" evidence="1">
    <location>
        <begin position="356"/>
        <end position="368"/>
    </location>
</feature>
<feature type="compositionally biased region" description="Pro residues" evidence="1">
    <location>
        <begin position="714"/>
        <end position="725"/>
    </location>
</feature>
<dbReference type="Proteomes" id="UP001295423">
    <property type="component" value="Unassembled WGS sequence"/>
</dbReference>
<feature type="region of interest" description="Disordered" evidence="1">
    <location>
        <begin position="635"/>
        <end position="672"/>
    </location>
</feature>
<sequence>MSEAATVSKVDEKKDDKPSVDNATLAFMLRESADIVEKGEFDVILYHALQDFRTYYKLHLPKRKEKAKKKPAAAATAPADSGENSSDAAATSSSDAQKEANTKPAETTGEATPPTVSADPSTQELPAEQSKSDNSARETSAGATVISEEGTESRTTPSTSDPPASSSKLQVDGPESAAVEPGAPENPINTESGRMGSMDSVLDSGRSAEDFDNEASLRDAQAKQNHFAPFGKKAKNTGSKISAGMFASKTKMKLPKKLPKIHVNLPSSGKKKREAELADLTGGEVAQYAESSRRRAAVGGEDGNDAVMQSPQRSSKLAPAVTGLDDKEIRSTSATNPVDRVREDEPADAENEKPSSLRNNETHNATNNSASVHPTTATASAPSTASSSEVFVADPRSESFEYEMPDHGHGKPAFQRPKNKNSAVVANGWIEQQRRSKMRTVWKEVLASLVQGRRPGEETTLWIQREAVDPTTGKKELEALHQVPVKLLESVVYSEYTTDDRFSLKLYNSHEEFVFRCNNDPSAAMNWVTILQQFEMETKQNGAMPPPTAPTESVFPDFPEEKKGPDVSERSSSPTPNRLAIRDLRAICHGAGINTVGMERANLERAAAEVQKRGTYFAPPSAGHAAVPPIPPAAAAAPVGASTGSASTARSASPLPPKSSEPSAPVSNGATGHKMSIKDLRAICHGAGISTVGMERGELERAAAEVQKRGTYFAPPPGAVPPVAPRPGADAQPEDEAGKKEEIRQKQAAEDEARRRAAEEEHWRRHEEESRRRAAEDEHRRRAEEEHRRRAAEEERRRRMAEQQARQAEDQRRRYMEQQAAWQHQQQQEEQRRRLAEQQAAEHRRIHEENMRKQQQWGGQQPQHHPQGWSQHHHPHQHYQQHPQQQHWTPQQQQQWHQQQQRHQQYPQQHAPPRGPSPQQHPPQEQSKYAKMANQTDDDGQAAITKLKHDILIQWALQPPQLQMLRSVDVLLSTIQTVFPPALGVPAHDYFRKWKVVTRESVLSDVGIIDEEKVKKAVRKLRFFLHPDKLPKDLNKEQEFMVKMLWDITNDAWEEYEKSKADLDWVK</sequence>
<reference evidence="3" key="1">
    <citation type="submission" date="2023-08" db="EMBL/GenBank/DDBJ databases">
        <authorList>
            <person name="Audoor S."/>
            <person name="Bilcke G."/>
        </authorList>
    </citation>
    <scope>NUCLEOTIDE SEQUENCE</scope>
</reference>
<feature type="compositionally biased region" description="Low complexity" evidence="1">
    <location>
        <begin position="880"/>
        <end position="909"/>
    </location>
</feature>
<dbReference type="PROSITE" id="PS50003">
    <property type="entry name" value="PH_DOMAIN"/>
    <property type="match status" value="1"/>
</dbReference>
<feature type="compositionally biased region" description="Basic and acidic residues" evidence="1">
    <location>
        <begin position="339"/>
        <end position="355"/>
    </location>
</feature>
<feature type="compositionally biased region" description="Low complexity" evidence="1">
    <location>
        <begin position="369"/>
        <end position="388"/>
    </location>
</feature>
<feature type="compositionally biased region" description="Low complexity" evidence="1">
    <location>
        <begin position="72"/>
        <end position="95"/>
    </location>
</feature>
<feature type="compositionally biased region" description="Polar residues" evidence="1">
    <location>
        <begin position="660"/>
        <end position="670"/>
    </location>
</feature>
<feature type="domain" description="PH" evidence="2">
    <location>
        <begin position="423"/>
        <end position="536"/>
    </location>
</feature>
<feature type="compositionally biased region" description="Low complexity" evidence="1">
    <location>
        <begin position="153"/>
        <end position="167"/>
    </location>
</feature>
<dbReference type="InterPro" id="IPR001849">
    <property type="entry name" value="PH_domain"/>
</dbReference>
<dbReference type="AlphaFoldDB" id="A0AAD2FJM9"/>
<dbReference type="EMBL" id="CAKOGP040000502">
    <property type="protein sequence ID" value="CAJ1935745.1"/>
    <property type="molecule type" value="Genomic_DNA"/>
</dbReference>
<dbReference type="CDD" id="cd06257">
    <property type="entry name" value="DnaJ"/>
    <property type="match status" value="1"/>
</dbReference>
<proteinExistence type="predicted"/>
<dbReference type="InterPro" id="IPR001623">
    <property type="entry name" value="DnaJ_domain"/>
</dbReference>
<feature type="compositionally biased region" description="Basic and acidic residues" evidence="1">
    <location>
        <begin position="736"/>
        <end position="816"/>
    </location>
</feature>
<dbReference type="SUPFAM" id="SSF46565">
    <property type="entry name" value="Chaperone J-domain"/>
    <property type="match status" value="1"/>
</dbReference>
<feature type="region of interest" description="Disordered" evidence="1">
    <location>
        <begin position="539"/>
        <end position="578"/>
    </location>
</feature>
<gene>
    <name evidence="3" type="ORF">CYCCA115_LOCUS4888</name>
</gene>
<feature type="region of interest" description="Disordered" evidence="1">
    <location>
        <begin position="257"/>
        <end position="389"/>
    </location>
</feature>
<accession>A0AAD2FJM9</accession>
<feature type="compositionally biased region" description="Low complexity" evidence="1">
    <location>
        <begin position="854"/>
        <end position="870"/>
    </location>
</feature>
<feature type="compositionally biased region" description="Basic and acidic residues" evidence="1">
    <location>
        <begin position="827"/>
        <end position="852"/>
    </location>
</feature>
<evidence type="ECO:0000313" key="4">
    <source>
        <dbReference type="Proteomes" id="UP001295423"/>
    </source>
</evidence>
<dbReference type="Gene3D" id="1.10.287.110">
    <property type="entry name" value="DnaJ domain"/>
    <property type="match status" value="1"/>
</dbReference>
<comment type="caution">
    <text evidence="3">The sequence shown here is derived from an EMBL/GenBank/DDBJ whole genome shotgun (WGS) entry which is preliminary data.</text>
</comment>
<evidence type="ECO:0000313" key="3">
    <source>
        <dbReference type="EMBL" id="CAJ1935745.1"/>
    </source>
</evidence>
<feature type="compositionally biased region" description="Low complexity" evidence="1">
    <location>
        <begin position="102"/>
        <end position="115"/>
    </location>
</feature>
<evidence type="ECO:0000256" key="1">
    <source>
        <dbReference type="SAM" id="MobiDB-lite"/>
    </source>
</evidence>
<protein>
    <recommendedName>
        <fullName evidence="2">PH domain-containing protein</fullName>
    </recommendedName>
</protein>
<feature type="region of interest" description="Disordered" evidence="1">
    <location>
        <begin position="63"/>
        <end position="238"/>
    </location>
</feature>